<dbReference type="SMR" id="A0A0J6W0X3"/>
<comment type="caution">
    <text evidence="3">The sequence shown here is derived from an EMBL/GenBank/DDBJ whole genome shotgun (WGS) entry which is preliminary data.</text>
</comment>
<dbReference type="CDD" id="cd16936">
    <property type="entry name" value="HATPase_RsbW-like"/>
    <property type="match status" value="1"/>
</dbReference>
<keyword evidence="1" id="KW-0723">Serine/threonine-protein kinase</keyword>
<evidence type="ECO:0000313" key="4">
    <source>
        <dbReference type="Proteomes" id="UP000036513"/>
    </source>
</evidence>
<dbReference type="Pfam" id="PF13581">
    <property type="entry name" value="HATPase_c_2"/>
    <property type="match status" value="1"/>
</dbReference>
<dbReference type="AlphaFoldDB" id="A0A0J6W0X3"/>
<dbReference type="PATRIC" id="fig|37916.4.peg.3542"/>
<evidence type="ECO:0000259" key="2">
    <source>
        <dbReference type="Pfam" id="PF13581"/>
    </source>
</evidence>
<organism evidence="3 4">
    <name type="scientific">Mycolicibacterium chlorophenolicum</name>
    <dbReference type="NCBI Taxonomy" id="37916"/>
    <lineage>
        <taxon>Bacteria</taxon>
        <taxon>Bacillati</taxon>
        <taxon>Actinomycetota</taxon>
        <taxon>Actinomycetes</taxon>
        <taxon>Mycobacteriales</taxon>
        <taxon>Mycobacteriaceae</taxon>
        <taxon>Mycolicibacterium</taxon>
    </lineage>
</organism>
<feature type="domain" description="Histidine kinase/HSP90-like ATPase" evidence="2">
    <location>
        <begin position="23"/>
        <end position="142"/>
    </location>
</feature>
<dbReference type="Gene3D" id="3.30.565.10">
    <property type="entry name" value="Histidine kinase-like ATPase, C-terminal domain"/>
    <property type="match status" value="1"/>
</dbReference>
<dbReference type="PANTHER" id="PTHR35526:SF3">
    <property type="entry name" value="ANTI-SIGMA-F FACTOR RSBW"/>
    <property type="match status" value="1"/>
</dbReference>
<accession>A0A0J6W0X3</accession>
<name>A0A0J6W0X3_9MYCO</name>
<dbReference type="InterPro" id="IPR050267">
    <property type="entry name" value="Anti-sigma-factor_SerPK"/>
</dbReference>
<evidence type="ECO:0000256" key="1">
    <source>
        <dbReference type="ARBA" id="ARBA00022527"/>
    </source>
</evidence>
<keyword evidence="1" id="KW-0418">Kinase</keyword>
<dbReference type="SUPFAM" id="SSF55874">
    <property type="entry name" value="ATPase domain of HSP90 chaperone/DNA topoisomerase II/histidine kinase"/>
    <property type="match status" value="1"/>
</dbReference>
<reference evidence="3 4" key="1">
    <citation type="journal article" date="2015" name="Genome Biol. Evol.">
        <title>Characterization of Three Mycobacterium spp. with Potential Use in Bioremediation by Genome Sequencing and Comparative Genomics.</title>
        <authorList>
            <person name="Das S."/>
            <person name="Pettersson B.M."/>
            <person name="Behra P.R."/>
            <person name="Ramesh M."/>
            <person name="Dasgupta S."/>
            <person name="Bhattacharya A."/>
            <person name="Kirsebom L.A."/>
        </authorList>
    </citation>
    <scope>NUCLEOTIDE SEQUENCE [LARGE SCALE GENOMIC DNA]</scope>
    <source>
        <strain evidence="3 4">DSM 43826</strain>
    </source>
</reference>
<evidence type="ECO:0000313" key="3">
    <source>
        <dbReference type="EMBL" id="KMO75388.1"/>
    </source>
</evidence>
<keyword evidence="4" id="KW-1185">Reference proteome</keyword>
<dbReference type="PANTHER" id="PTHR35526">
    <property type="entry name" value="ANTI-SIGMA-F FACTOR RSBW-RELATED"/>
    <property type="match status" value="1"/>
</dbReference>
<dbReference type="InterPro" id="IPR003594">
    <property type="entry name" value="HATPase_dom"/>
</dbReference>
<proteinExistence type="predicted"/>
<keyword evidence="1" id="KW-0808">Transferase</keyword>
<dbReference type="EMBL" id="JYNL01000030">
    <property type="protein sequence ID" value="KMO75388.1"/>
    <property type="molecule type" value="Genomic_DNA"/>
</dbReference>
<dbReference type="InterPro" id="IPR036890">
    <property type="entry name" value="HATPase_C_sf"/>
</dbReference>
<dbReference type="STRING" id="37916.MCHLDSM_03608"/>
<dbReference type="RefSeq" id="WP_048471063.1">
    <property type="nucleotide sequence ID" value="NZ_JYNL01000030.1"/>
</dbReference>
<gene>
    <name evidence="3" type="ORF">MCHLDSM_03608</name>
</gene>
<protein>
    <recommendedName>
        <fullName evidence="2">Histidine kinase/HSP90-like ATPase domain-containing protein</fullName>
    </recommendedName>
</protein>
<dbReference type="Proteomes" id="UP000036513">
    <property type="component" value="Unassembled WGS sequence"/>
</dbReference>
<sequence>MIDSMPPAEVANAERFERFGLDADAGTVAMARREFADWLKRFFDLDEVRCSDLVLAINEGLANAAEFAYVSAEQPGTIDICAVHDPRAQTLTVDITDRGTWRTPQTDPAPRTRGRGIPLMETLSDQAIIEPSSAGTRVRLEWHGVTRR</sequence>
<dbReference type="GO" id="GO:0004674">
    <property type="term" value="F:protein serine/threonine kinase activity"/>
    <property type="evidence" value="ECO:0007669"/>
    <property type="project" value="UniProtKB-KW"/>
</dbReference>